<evidence type="ECO:0000256" key="7">
    <source>
        <dbReference type="ARBA" id="ARBA00022989"/>
    </source>
</evidence>
<dbReference type="PANTHER" id="PTHR45635:SF47">
    <property type="entry name" value="ADP,ATP CARRIER PROTEIN, MITOCHONDRIAL"/>
    <property type="match status" value="1"/>
</dbReference>
<evidence type="ECO:0000256" key="6">
    <source>
        <dbReference type="ARBA" id="ARBA00022737"/>
    </source>
</evidence>
<evidence type="ECO:0000256" key="9">
    <source>
        <dbReference type="RuleBase" id="RU368008"/>
    </source>
</evidence>
<comment type="function">
    <text evidence="9">Catalyzes the exchange of ADP and ATP across the membrane.</text>
</comment>
<evidence type="ECO:0000256" key="2">
    <source>
        <dbReference type="ARBA" id="ARBA00006375"/>
    </source>
</evidence>
<evidence type="ECO:0000256" key="5">
    <source>
        <dbReference type="ARBA" id="ARBA00022449"/>
    </source>
</evidence>
<dbReference type="PANTHER" id="PTHR45635">
    <property type="entry name" value="ADP,ATP CARRIER PROTEIN 1-RELATED-RELATED"/>
    <property type="match status" value="1"/>
</dbReference>
<dbReference type="GO" id="GO:0140021">
    <property type="term" value="P:mitochondrial ADP transmembrane transport"/>
    <property type="evidence" value="ECO:0007669"/>
    <property type="project" value="InterPro"/>
</dbReference>
<dbReference type="OrthoDB" id="1937126at2759"/>
<reference evidence="10 11" key="1">
    <citation type="submission" date="2020-10" db="EMBL/GenBank/DDBJ databases">
        <title>The Coptis chinensis genome and diversification of protoberbering-type alkaloids.</title>
        <authorList>
            <person name="Wang B."/>
            <person name="Shu S."/>
            <person name="Song C."/>
            <person name="Liu Y."/>
        </authorList>
    </citation>
    <scope>NUCLEOTIDE SEQUENCE [LARGE SCALE GENOMIC DNA]</scope>
    <source>
        <strain evidence="10">HL-2020</strain>
        <tissue evidence="10">Leaf</tissue>
    </source>
</reference>
<keyword evidence="11" id="KW-1185">Reference proteome</keyword>
<dbReference type="GO" id="GO:1990544">
    <property type="term" value="P:mitochondrial ATP transmembrane transport"/>
    <property type="evidence" value="ECO:0007669"/>
    <property type="project" value="InterPro"/>
</dbReference>
<comment type="subcellular location">
    <subcellularLocation>
        <location evidence="9">Membrane</location>
        <topology evidence="9">Multi-pass membrane protein</topology>
    </subcellularLocation>
    <subcellularLocation>
        <location evidence="1">Mitochondrion inner membrane</location>
        <topology evidence="1">Multi-pass membrane protein</topology>
    </subcellularLocation>
</comment>
<keyword evidence="8" id="KW-0496">Mitochondrion</keyword>
<comment type="similarity">
    <text evidence="2 9">Belongs to the mitochondrial carrier (TC 2.A.29) family.</text>
</comment>
<evidence type="ECO:0000256" key="1">
    <source>
        <dbReference type="ARBA" id="ARBA00004448"/>
    </source>
</evidence>
<comment type="caution">
    <text evidence="9">Lacks conserved residue(s) required for the propagation of feature annotation.</text>
</comment>
<keyword evidence="9" id="KW-0812">Transmembrane</keyword>
<keyword evidence="5" id="KW-0050">Antiport</keyword>
<dbReference type="GO" id="GO:0005471">
    <property type="term" value="F:ATP:ADP antiporter activity"/>
    <property type="evidence" value="ECO:0007669"/>
    <property type="project" value="UniProtKB-UniRule"/>
</dbReference>
<evidence type="ECO:0000313" key="11">
    <source>
        <dbReference type="Proteomes" id="UP000631114"/>
    </source>
</evidence>
<evidence type="ECO:0000256" key="4">
    <source>
        <dbReference type="ARBA" id="ARBA00022448"/>
    </source>
</evidence>
<keyword evidence="7 9" id="KW-1133">Transmembrane helix</keyword>
<dbReference type="EMBL" id="JADFTS010000003">
    <property type="protein sequence ID" value="KAF9613911.1"/>
    <property type="molecule type" value="Genomic_DNA"/>
</dbReference>
<feature type="non-terminal residue" evidence="10">
    <location>
        <position position="107"/>
    </location>
</feature>
<keyword evidence="4 9" id="KW-0813">Transport</keyword>
<dbReference type="Proteomes" id="UP000631114">
    <property type="component" value="Unassembled WGS sequence"/>
</dbReference>
<dbReference type="GO" id="GO:0005743">
    <property type="term" value="C:mitochondrial inner membrane"/>
    <property type="evidence" value="ECO:0007669"/>
    <property type="project" value="UniProtKB-SubCell"/>
</dbReference>
<gene>
    <name evidence="10" type="ORF">IFM89_012459</name>
</gene>
<organism evidence="10 11">
    <name type="scientific">Coptis chinensis</name>
    <dbReference type="NCBI Taxonomy" id="261450"/>
    <lineage>
        <taxon>Eukaryota</taxon>
        <taxon>Viridiplantae</taxon>
        <taxon>Streptophyta</taxon>
        <taxon>Embryophyta</taxon>
        <taxon>Tracheophyta</taxon>
        <taxon>Spermatophyta</taxon>
        <taxon>Magnoliopsida</taxon>
        <taxon>Ranunculales</taxon>
        <taxon>Ranunculaceae</taxon>
        <taxon>Coptidoideae</taxon>
        <taxon>Coptis</taxon>
    </lineage>
</organism>
<keyword evidence="9" id="KW-0472">Membrane</keyword>
<proteinExistence type="inferred from homology"/>
<sequence>MFLVLIYKIQSGVVVNYRLASLYYVISIVLTLYIWFFLPRIMGTPNEEIWVGVSSLPNYKICFTQITFQGGATGASSFLFVYPLDYARTRPANDTKAVKKGGERQFN</sequence>
<accession>A0A835IAK1</accession>
<evidence type="ECO:0000313" key="10">
    <source>
        <dbReference type="EMBL" id="KAF9613911.1"/>
    </source>
</evidence>
<evidence type="ECO:0000256" key="3">
    <source>
        <dbReference type="ARBA" id="ARBA00011245"/>
    </source>
</evidence>
<keyword evidence="6" id="KW-0677">Repeat</keyword>
<dbReference type="InterPro" id="IPR002113">
    <property type="entry name" value="ADT_euk_type"/>
</dbReference>
<comment type="caution">
    <text evidence="10">The sequence shown here is derived from an EMBL/GenBank/DDBJ whole genome shotgun (WGS) entry which is preliminary data.</text>
</comment>
<protein>
    <recommendedName>
        <fullName evidence="9">ADP/ATP translocase</fullName>
    </recommendedName>
    <alternativeName>
        <fullName evidence="9">ADP,ATP carrier protein</fullName>
    </alternativeName>
</protein>
<evidence type="ECO:0000256" key="8">
    <source>
        <dbReference type="ARBA" id="ARBA00023128"/>
    </source>
</evidence>
<comment type="subunit">
    <text evidence="3 9">Monomer.</text>
</comment>
<dbReference type="AlphaFoldDB" id="A0A835IAK1"/>
<feature type="transmembrane region" description="Helical" evidence="9">
    <location>
        <begin position="20"/>
        <end position="38"/>
    </location>
</feature>
<name>A0A835IAK1_9MAGN</name>